<evidence type="ECO:0000256" key="4">
    <source>
        <dbReference type="ARBA" id="ARBA00032419"/>
    </source>
</evidence>
<evidence type="ECO:0000313" key="7">
    <source>
        <dbReference type="Proteomes" id="UP000515163"/>
    </source>
</evidence>
<dbReference type="GO" id="GO:0006357">
    <property type="term" value="P:regulation of transcription by RNA polymerase II"/>
    <property type="evidence" value="ECO:0007669"/>
    <property type="project" value="InterPro"/>
</dbReference>
<dbReference type="Pfam" id="PF00134">
    <property type="entry name" value="Cyclin_N"/>
    <property type="match status" value="1"/>
</dbReference>
<dbReference type="CDD" id="cd20535">
    <property type="entry name" value="CYCLIN_CCNM_CCNQ_rpt2"/>
    <property type="match status" value="1"/>
</dbReference>
<evidence type="ECO:0000313" key="8">
    <source>
        <dbReference type="RefSeq" id="XP_031561533.1"/>
    </source>
</evidence>
<dbReference type="Proteomes" id="UP000515163">
    <property type="component" value="Unplaced"/>
</dbReference>
<dbReference type="PANTHER" id="PTHR10026">
    <property type="entry name" value="CYCLIN"/>
    <property type="match status" value="1"/>
</dbReference>
<dbReference type="FunCoup" id="A0A6P8I1A4">
    <property type="interactions" value="453"/>
</dbReference>
<evidence type="ECO:0000256" key="2">
    <source>
        <dbReference type="ARBA" id="ARBA00019501"/>
    </source>
</evidence>
<feature type="domain" description="Cyclin-like" evidence="6">
    <location>
        <begin position="46"/>
        <end position="148"/>
    </location>
</feature>
<dbReference type="Gene3D" id="1.10.472.10">
    <property type="entry name" value="Cyclin-like"/>
    <property type="match status" value="2"/>
</dbReference>
<dbReference type="CDD" id="cd20534">
    <property type="entry name" value="CYCLIN_CCNM_CCNQ_rpt1"/>
    <property type="match status" value="1"/>
</dbReference>
<dbReference type="InterPro" id="IPR006671">
    <property type="entry name" value="Cyclin_N"/>
</dbReference>
<keyword evidence="3 5" id="KW-0195">Cyclin</keyword>
<protein>
    <recommendedName>
        <fullName evidence="2">Cyclin-Q</fullName>
    </recommendedName>
    <alternativeName>
        <fullName evidence="4">Cyclin-related protein FAM58A</fullName>
    </alternativeName>
</protein>
<proteinExistence type="inferred from homology"/>
<dbReference type="GO" id="GO:0016538">
    <property type="term" value="F:cyclin-dependent protein serine/threonine kinase regulator activity"/>
    <property type="evidence" value="ECO:0007669"/>
    <property type="project" value="InterPro"/>
</dbReference>
<name>A0A6P8I1A4_ACTTE</name>
<dbReference type="InterPro" id="IPR043198">
    <property type="entry name" value="Cyclin/Ssn8"/>
</dbReference>
<dbReference type="AlphaFoldDB" id="A0A6P8I1A4"/>
<comment type="similarity">
    <text evidence="1">Belongs to the cyclin family. Cyclin-like FAM58 subfamily.</text>
</comment>
<reference evidence="8" key="1">
    <citation type="submission" date="2025-08" db="UniProtKB">
        <authorList>
            <consortium name="RefSeq"/>
        </authorList>
    </citation>
    <scope>IDENTIFICATION</scope>
    <source>
        <tissue evidence="8">Tentacle</tissue>
    </source>
</reference>
<evidence type="ECO:0000256" key="3">
    <source>
        <dbReference type="ARBA" id="ARBA00023127"/>
    </source>
</evidence>
<dbReference type="KEGG" id="aten:116297451"/>
<evidence type="ECO:0000259" key="6">
    <source>
        <dbReference type="SMART" id="SM00385"/>
    </source>
</evidence>
<dbReference type="GeneID" id="116297451"/>
<evidence type="ECO:0000256" key="5">
    <source>
        <dbReference type="RuleBase" id="RU000383"/>
    </source>
</evidence>
<dbReference type="PIRSF" id="PIRSF028758">
    <property type="entry name" value="Cyclin, C/H/G types"/>
    <property type="match status" value="1"/>
</dbReference>
<dbReference type="InterPro" id="IPR013763">
    <property type="entry name" value="Cyclin-like_dom"/>
</dbReference>
<dbReference type="RefSeq" id="XP_031561533.1">
    <property type="nucleotide sequence ID" value="XM_031705673.1"/>
</dbReference>
<dbReference type="InterPro" id="IPR048053">
    <property type="entry name" value="Cyclin-Q_second_cyclin_box"/>
</dbReference>
<dbReference type="OrthoDB" id="79090at2759"/>
<gene>
    <name evidence="8" type="primary">LOC116297451</name>
</gene>
<keyword evidence="7" id="KW-1185">Reference proteome</keyword>
<dbReference type="InParanoid" id="A0A6P8I1A4"/>
<dbReference type="SUPFAM" id="SSF47954">
    <property type="entry name" value="Cyclin-like"/>
    <property type="match status" value="2"/>
</dbReference>
<evidence type="ECO:0000256" key="1">
    <source>
        <dbReference type="ARBA" id="ARBA00010390"/>
    </source>
</evidence>
<dbReference type="Pfam" id="PF21797">
    <property type="entry name" value="CycT2-like_C"/>
    <property type="match status" value="1"/>
</dbReference>
<organism evidence="7 8">
    <name type="scientific">Actinia tenebrosa</name>
    <name type="common">Australian red waratah sea anemone</name>
    <dbReference type="NCBI Taxonomy" id="6105"/>
    <lineage>
        <taxon>Eukaryota</taxon>
        <taxon>Metazoa</taxon>
        <taxon>Cnidaria</taxon>
        <taxon>Anthozoa</taxon>
        <taxon>Hexacorallia</taxon>
        <taxon>Actiniaria</taxon>
        <taxon>Actiniidae</taxon>
        <taxon>Actinia</taxon>
    </lineage>
</organism>
<feature type="domain" description="Cyclin-like" evidence="6">
    <location>
        <begin position="161"/>
        <end position="256"/>
    </location>
</feature>
<dbReference type="SMART" id="SM00385">
    <property type="entry name" value="CYCLIN"/>
    <property type="match status" value="2"/>
</dbReference>
<dbReference type="InterPro" id="IPR036915">
    <property type="entry name" value="Cyclin-like_sf"/>
</dbReference>
<accession>A0A6P8I1A4</accession>
<sequence length="265" mass="30722">MTDMAKVSAKLEDVSVLKDKKKEEATNSERKRGNYLYLKEHFKVTSFIMESGCKLRLSAVTVSTACVLYHRFWIESVSLCKKEDFDAESIGTAVLFLASKAEESPRKLRDVINVCYKTTHKNVPFLEVGNRYWELRDSIVNCELLVLRVLAFKVDTDKPHKYLLHYLKSLQDWVEPDAWRLSQVTQLSWSILRDSYHIPIILKYPPSHVAIAVIYFAILCTGMQVPSHEAQKTWWKAMCDTATEKELQDITEDIMDLYDFESKPL</sequence>
<dbReference type="InterPro" id="IPR048055">
    <property type="entry name" value="Cyclin-Q_first_cyclin_box"/>
</dbReference>
<dbReference type="FunFam" id="1.10.472.10:FF:000042">
    <property type="entry name" value="FAM58A isoform 1"/>
    <property type="match status" value="1"/>
</dbReference>